<keyword evidence="2" id="KW-1185">Reference proteome</keyword>
<dbReference type="OrthoDB" id="10540158at2759"/>
<dbReference type="VEuPathDB" id="FungiDB:VP01_4814g1"/>
<proteinExistence type="predicted"/>
<gene>
    <name evidence="1" type="ORF">VP01_4814g1</name>
</gene>
<evidence type="ECO:0000313" key="1">
    <source>
        <dbReference type="EMBL" id="KNZ49749.1"/>
    </source>
</evidence>
<reference evidence="1 2" key="1">
    <citation type="submission" date="2015-08" db="EMBL/GenBank/DDBJ databases">
        <title>Next Generation Sequencing and Analysis of the Genome of Puccinia sorghi L Schw, the Causal Agent of Maize Common Rust.</title>
        <authorList>
            <person name="Rochi L."/>
            <person name="Burguener G."/>
            <person name="Darino M."/>
            <person name="Turjanski A."/>
            <person name="Kreff E."/>
            <person name="Dieguez M.J."/>
            <person name="Sacco F."/>
        </authorList>
    </citation>
    <scope>NUCLEOTIDE SEQUENCE [LARGE SCALE GENOMIC DNA]</scope>
    <source>
        <strain evidence="1 2">RO10H11247</strain>
    </source>
</reference>
<dbReference type="AlphaFoldDB" id="A0A0L6UMK1"/>
<dbReference type="EMBL" id="LAVV01009959">
    <property type="protein sequence ID" value="KNZ49749.1"/>
    <property type="molecule type" value="Genomic_DNA"/>
</dbReference>
<sequence>MVTIPDPSSVFTLGLDVLASCYFMVKAKYKCPVASPDNIQSYSISLEPMYITLIDSCDKTLESEVAALAPGVSDASATPPDVRATKNLKRMLQRLNIA</sequence>
<name>A0A0L6UMK1_9BASI</name>
<organism evidence="1 2">
    <name type="scientific">Puccinia sorghi</name>
    <dbReference type="NCBI Taxonomy" id="27349"/>
    <lineage>
        <taxon>Eukaryota</taxon>
        <taxon>Fungi</taxon>
        <taxon>Dikarya</taxon>
        <taxon>Basidiomycota</taxon>
        <taxon>Pucciniomycotina</taxon>
        <taxon>Pucciniomycetes</taxon>
        <taxon>Pucciniales</taxon>
        <taxon>Pucciniaceae</taxon>
        <taxon>Puccinia</taxon>
    </lineage>
</organism>
<evidence type="ECO:0000313" key="2">
    <source>
        <dbReference type="Proteomes" id="UP000037035"/>
    </source>
</evidence>
<accession>A0A0L6UMK1</accession>
<dbReference type="Proteomes" id="UP000037035">
    <property type="component" value="Unassembled WGS sequence"/>
</dbReference>
<protein>
    <submittedName>
        <fullName evidence="1">Uncharacterized protein</fullName>
    </submittedName>
</protein>
<comment type="caution">
    <text evidence="1">The sequence shown here is derived from an EMBL/GenBank/DDBJ whole genome shotgun (WGS) entry which is preliminary data.</text>
</comment>